<name>A0A194RK31_PAPMA</name>
<dbReference type="EMBL" id="KQ460106">
    <property type="protein sequence ID" value="KPJ17789.1"/>
    <property type="molecule type" value="Genomic_DNA"/>
</dbReference>
<proteinExistence type="predicted"/>
<reference evidence="1 2" key="1">
    <citation type="journal article" date="2015" name="Nat. Commun.">
        <title>Outbred genome sequencing and CRISPR/Cas9 gene editing in butterflies.</title>
        <authorList>
            <person name="Li X."/>
            <person name="Fan D."/>
            <person name="Zhang W."/>
            <person name="Liu G."/>
            <person name="Zhang L."/>
            <person name="Zhao L."/>
            <person name="Fang X."/>
            <person name="Chen L."/>
            <person name="Dong Y."/>
            <person name="Chen Y."/>
            <person name="Ding Y."/>
            <person name="Zhao R."/>
            <person name="Feng M."/>
            <person name="Zhu Y."/>
            <person name="Feng Y."/>
            <person name="Jiang X."/>
            <person name="Zhu D."/>
            <person name="Xiang H."/>
            <person name="Feng X."/>
            <person name="Li S."/>
            <person name="Wang J."/>
            <person name="Zhang G."/>
            <person name="Kronforst M.R."/>
            <person name="Wang W."/>
        </authorList>
    </citation>
    <scope>NUCLEOTIDE SEQUENCE [LARGE SCALE GENOMIC DNA]</scope>
    <source>
        <strain evidence="1">Ya'a_city_454_Pm</strain>
        <tissue evidence="1">Whole body</tissue>
    </source>
</reference>
<gene>
    <name evidence="1" type="ORF">RR48_06595</name>
</gene>
<organism evidence="1 2">
    <name type="scientific">Papilio machaon</name>
    <name type="common">Old World swallowtail butterfly</name>
    <dbReference type="NCBI Taxonomy" id="76193"/>
    <lineage>
        <taxon>Eukaryota</taxon>
        <taxon>Metazoa</taxon>
        <taxon>Ecdysozoa</taxon>
        <taxon>Arthropoda</taxon>
        <taxon>Hexapoda</taxon>
        <taxon>Insecta</taxon>
        <taxon>Pterygota</taxon>
        <taxon>Neoptera</taxon>
        <taxon>Endopterygota</taxon>
        <taxon>Lepidoptera</taxon>
        <taxon>Glossata</taxon>
        <taxon>Ditrysia</taxon>
        <taxon>Papilionoidea</taxon>
        <taxon>Papilionidae</taxon>
        <taxon>Papilioninae</taxon>
        <taxon>Papilio</taxon>
    </lineage>
</organism>
<evidence type="ECO:0000313" key="2">
    <source>
        <dbReference type="Proteomes" id="UP000053240"/>
    </source>
</evidence>
<protein>
    <submittedName>
        <fullName evidence="1">Uncharacterized protein</fullName>
    </submittedName>
</protein>
<dbReference type="InParanoid" id="A0A194RK31"/>
<dbReference type="Gene3D" id="3.30.60.30">
    <property type="match status" value="1"/>
</dbReference>
<dbReference type="Proteomes" id="UP000053240">
    <property type="component" value="Unassembled WGS sequence"/>
</dbReference>
<accession>A0A194RK31</accession>
<keyword evidence="2" id="KW-1185">Reference proteome</keyword>
<evidence type="ECO:0000313" key="1">
    <source>
        <dbReference type="EMBL" id="KPJ17789.1"/>
    </source>
</evidence>
<dbReference type="AlphaFoldDB" id="A0A194RK31"/>
<sequence>MPSTAPRTAQNGEPHFARWSRGEVATLRSEETMRREREREKNINRGVMLLDDCDSVCEDLPAVDKEPVCMMFSRYKRGYQFFINECHARRSICKENLVLQMVHPSRCFKSNQFFMPMN</sequence>